<evidence type="ECO:0000256" key="1">
    <source>
        <dbReference type="SAM" id="MobiDB-lite"/>
    </source>
</evidence>
<proteinExistence type="predicted"/>
<evidence type="ECO:0000313" key="3">
    <source>
        <dbReference type="Proteomes" id="UP000186868"/>
    </source>
</evidence>
<dbReference type="InterPro" id="IPR036700">
    <property type="entry name" value="BOBF_sf"/>
</dbReference>
<dbReference type="AlphaFoldDB" id="A0A1U7H6X1"/>
<dbReference type="SUPFAM" id="SSF101756">
    <property type="entry name" value="Hypothetical protein YgiW"/>
    <property type="match status" value="1"/>
</dbReference>
<dbReference type="Proteomes" id="UP000186868">
    <property type="component" value="Unassembled WGS sequence"/>
</dbReference>
<feature type="region of interest" description="Disordered" evidence="1">
    <location>
        <begin position="130"/>
        <end position="150"/>
    </location>
</feature>
<comment type="caution">
    <text evidence="2">The sequence shown here is derived from an EMBL/GenBank/DDBJ whole genome shotgun (WGS) entry which is preliminary data.</text>
</comment>
<keyword evidence="3" id="KW-1185">Reference proteome</keyword>
<dbReference type="STRING" id="1921803.NIES593_22855"/>
<organism evidence="2 3">
    <name type="scientific">Hydrococcus rivularis NIES-593</name>
    <dbReference type="NCBI Taxonomy" id="1921803"/>
    <lineage>
        <taxon>Bacteria</taxon>
        <taxon>Bacillati</taxon>
        <taxon>Cyanobacteriota</taxon>
        <taxon>Cyanophyceae</taxon>
        <taxon>Pleurocapsales</taxon>
        <taxon>Hydrococcaceae</taxon>
        <taxon>Hydrococcus</taxon>
    </lineage>
</organism>
<evidence type="ECO:0000313" key="2">
    <source>
        <dbReference type="EMBL" id="OKH17720.1"/>
    </source>
</evidence>
<sequence length="150" mass="16409">MGREMVSQKPSRWQGSFLPLLVGVGLISCGCAGDLIALSNSSVISISELQQHQKESEVVYLKGIVGDRVPFLGSGAYQLQDRTGAVWVMTQKELPSQGDEIAIKGQIKHEPIAIGEQESQQMYVVELEQLERRSQSRSQQPAGTPPSTEK</sequence>
<reference evidence="2 3" key="1">
    <citation type="submission" date="2016-11" db="EMBL/GenBank/DDBJ databases">
        <title>Draft Genome Sequences of Nine Cyanobacterial Strains from Diverse Habitats.</title>
        <authorList>
            <person name="Zhu T."/>
            <person name="Hou S."/>
            <person name="Lu X."/>
            <person name="Hess W.R."/>
        </authorList>
    </citation>
    <scope>NUCLEOTIDE SEQUENCE [LARGE SCALE GENOMIC DNA]</scope>
    <source>
        <strain evidence="2 3">NIES-593</strain>
    </source>
</reference>
<accession>A0A1U7H6X1</accession>
<dbReference type="PROSITE" id="PS51257">
    <property type="entry name" value="PROKAR_LIPOPROTEIN"/>
    <property type="match status" value="1"/>
</dbReference>
<feature type="compositionally biased region" description="Polar residues" evidence="1">
    <location>
        <begin position="141"/>
        <end position="150"/>
    </location>
</feature>
<dbReference type="EMBL" id="MRCB01000059">
    <property type="protein sequence ID" value="OKH17720.1"/>
    <property type="molecule type" value="Genomic_DNA"/>
</dbReference>
<protein>
    <submittedName>
        <fullName evidence="2">Uncharacterized protein</fullName>
    </submittedName>
</protein>
<name>A0A1U7H6X1_9CYAN</name>
<gene>
    <name evidence="2" type="ORF">NIES593_22855</name>
</gene>